<dbReference type="Gene3D" id="2.30.29.30">
    <property type="entry name" value="Pleckstrin-homology domain (PH domain)/Phosphotyrosine-binding domain (PTB)"/>
    <property type="match status" value="1"/>
</dbReference>
<name>A0A024TBY1_9STRA</name>
<dbReference type="eggNOG" id="ENOG502RWP0">
    <property type="taxonomic scope" value="Eukaryota"/>
</dbReference>
<feature type="region of interest" description="Disordered" evidence="1">
    <location>
        <begin position="1"/>
        <end position="24"/>
    </location>
</feature>
<dbReference type="OrthoDB" id="185175at2759"/>
<evidence type="ECO:0000313" key="2">
    <source>
        <dbReference type="EMBL" id="ETV91499.1"/>
    </source>
</evidence>
<dbReference type="SUPFAM" id="SSF50729">
    <property type="entry name" value="PH domain-like"/>
    <property type="match status" value="1"/>
</dbReference>
<reference evidence="2" key="1">
    <citation type="submission" date="2013-12" db="EMBL/GenBank/DDBJ databases">
        <title>The Genome Sequence of Aphanomyces invadans NJM9701.</title>
        <authorList>
            <consortium name="The Broad Institute Genomics Platform"/>
            <person name="Russ C."/>
            <person name="Tyler B."/>
            <person name="van West P."/>
            <person name="Dieguez-Uribeondo J."/>
            <person name="Young S.K."/>
            <person name="Zeng Q."/>
            <person name="Gargeya S."/>
            <person name="Fitzgerald M."/>
            <person name="Abouelleil A."/>
            <person name="Alvarado L."/>
            <person name="Chapman S.B."/>
            <person name="Gainer-Dewar J."/>
            <person name="Goldberg J."/>
            <person name="Griggs A."/>
            <person name="Gujja S."/>
            <person name="Hansen M."/>
            <person name="Howarth C."/>
            <person name="Imamovic A."/>
            <person name="Ireland A."/>
            <person name="Larimer J."/>
            <person name="McCowan C."/>
            <person name="Murphy C."/>
            <person name="Pearson M."/>
            <person name="Poon T.W."/>
            <person name="Priest M."/>
            <person name="Roberts A."/>
            <person name="Saif S."/>
            <person name="Shea T."/>
            <person name="Sykes S."/>
            <person name="Wortman J."/>
            <person name="Nusbaum C."/>
            <person name="Birren B."/>
        </authorList>
    </citation>
    <scope>NUCLEOTIDE SEQUENCE [LARGE SCALE GENOMIC DNA]</scope>
    <source>
        <strain evidence="2">NJM9701</strain>
    </source>
</reference>
<dbReference type="RefSeq" id="XP_008879951.1">
    <property type="nucleotide sequence ID" value="XM_008881729.1"/>
</dbReference>
<dbReference type="GeneID" id="20091068"/>
<gene>
    <name evidence="2" type="ORF">H310_14018</name>
</gene>
<protein>
    <recommendedName>
        <fullName evidence="3">PH domain-containing protein</fullName>
    </recommendedName>
</protein>
<sequence length="260" mass="29220">MNVVNGMAAPSERRREMAKKVSRRQSSLASMSTTRLLSANQNDFKQSCTHGAFHKNFAGYMTIQTGFFGTWKTCFFTLQGIELSVADHEGMAASRSDTIAFVAASRGKPTFLEFHMKSKKVWKTRCISPDVANAWFSAVEDCMARLSYGVDRYLKSCAKRQTPTILSAWLSQLDSKGKVIGRYFYVLRHLTFSMAPNIDIVPEVYDVVTGVSAAVHDGAMEVRFETQPPMVLRFDAIELLRVWHMVVRTCMNEPSRAAFA</sequence>
<dbReference type="VEuPathDB" id="FungiDB:H310_14018"/>
<dbReference type="AlphaFoldDB" id="A0A024TBY1"/>
<evidence type="ECO:0008006" key="3">
    <source>
        <dbReference type="Google" id="ProtNLM"/>
    </source>
</evidence>
<dbReference type="InterPro" id="IPR011993">
    <property type="entry name" value="PH-like_dom_sf"/>
</dbReference>
<evidence type="ECO:0000256" key="1">
    <source>
        <dbReference type="SAM" id="MobiDB-lite"/>
    </source>
</evidence>
<proteinExistence type="predicted"/>
<dbReference type="STRING" id="157072.A0A024TBY1"/>
<organism evidence="2">
    <name type="scientific">Aphanomyces invadans</name>
    <dbReference type="NCBI Taxonomy" id="157072"/>
    <lineage>
        <taxon>Eukaryota</taxon>
        <taxon>Sar</taxon>
        <taxon>Stramenopiles</taxon>
        <taxon>Oomycota</taxon>
        <taxon>Saprolegniomycetes</taxon>
        <taxon>Saprolegniales</taxon>
        <taxon>Verrucalvaceae</taxon>
        <taxon>Aphanomyces</taxon>
    </lineage>
</organism>
<dbReference type="EMBL" id="KI914010">
    <property type="protein sequence ID" value="ETV91499.1"/>
    <property type="molecule type" value="Genomic_DNA"/>
</dbReference>
<accession>A0A024TBY1</accession>